<evidence type="ECO:0000313" key="4">
    <source>
        <dbReference type="Proteomes" id="UP000050640"/>
    </source>
</evidence>
<dbReference type="Proteomes" id="UP000050640">
    <property type="component" value="Unplaced"/>
</dbReference>
<feature type="domain" description="C-type lectin" evidence="3">
    <location>
        <begin position="43"/>
        <end position="161"/>
    </location>
</feature>
<reference evidence="5" key="1">
    <citation type="submission" date="2017-02" db="UniProtKB">
        <authorList>
            <consortium name="WormBaseParasite"/>
        </authorList>
    </citation>
    <scope>IDENTIFICATION</scope>
</reference>
<name>A0A0R3RZ14_9BILA</name>
<dbReference type="AlphaFoldDB" id="A0A0R3RZ14"/>
<dbReference type="Gene3D" id="3.10.100.10">
    <property type="entry name" value="Mannose-Binding Protein A, subunit A"/>
    <property type="match status" value="1"/>
</dbReference>
<evidence type="ECO:0000313" key="5">
    <source>
        <dbReference type="WBParaSite" id="EEL_0000755001-mRNA-1"/>
    </source>
</evidence>
<evidence type="ECO:0000259" key="3">
    <source>
        <dbReference type="SMART" id="SM00034"/>
    </source>
</evidence>
<protein>
    <submittedName>
        <fullName evidence="5">C-type lectin domain-containing protein</fullName>
    </submittedName>
</protein>
<feature type="coiled-coil region" evidence="1">
    <location>
        <begin position="636"/>
        <end position="663"/>
    </location>
</feature>
<accession>A0A0R3RZ14</accession>
<dbReference type="WBParaSite" id="EEL_0000755001-mRNA-1">
    <property type="protein sequence ID" value="EEL_0000755001-mRNA-1"/>
    <property type="gene ID" value="EEL_0000755001"/>
</dbReference>
<dbReference type="STRING" id="1147741.A0A0R3RZ14"/>
<organism evidence="4 5">
    <name type="scientific">Elaeophora elaphi</name>
    <dbReference type="NCBI Taxonomy" id="1147741"/>
    <lineage>
        <taxon>Eukaryota</taxon>
        <taxon>Metazoa</taxon>
        <taxon>Ecdysozoa</taxon>
        <taxon>Nematoda</taxon>
        <taxon>Chromadorea</taxon>
        <taxon>Rhabditida</taxon>
        <taxon>Spirurina</taxon>
        <taxon>Spiruromorpha</taxon>
        <taxon>Filarioidea</taxon>
        <taxon>Onchocercidae</taxon>
        <taxon>Elaeophora</taxon>
    </lineage>
</organism>
<dbReference type="SUPFAM" id="SSF56436">
    <property type="entry name" value="C-type lectin-like"/>
    <property type="match status" value="1"/>
</dbReference>
<evidence type="ECO:0000256" key="1">
    <source>
        <dbReference type="SAM" id="Coils"/>
    </source>
</evidence>
<proteinExistence type="predicted"/>
<sequence>MVMSKQWFVRLTVATVALFAQIAGSDSLIKARQMFISPFFQNYGTSWIAGPEGHHYQFHISEQSWNMAREYCLALASDLVVINSLQQMENSIEKEWKWVDNTPLNTTYLEWEILATNASENVQNPTKRGRCALLSIDNRILKAIPCDQTPDFDYTNRYICQRSHEQHHEHEKKNNPFYETFVQLISKLQLDAKKLELRTVPLKRVKTQIVNVQGKTEDLPSVSGIKENITDEKKEDYLTKIHKIFSQEPLTTIEPNVDETDETDFDIEQEKQKKEINKIDNENKHELRPKNLAAKLRSIVRKENTENNGDMLLADGIGSGFKHNVTISSNSTSPSKQNFQQLDELCDENDGAQEDTRQWYEQFGDIFRNLNLFLKQEKSSNLRALLDNNNTNKTLVERLKEALHAKNKTEMSKLDVIEKKKTLHNEIDNQPQFDDTIHTIQEVNEVSNTLAREIVDDINGVLLYKRNITGRPTITSRIYNMTKPDSTKMHGEEESKQRSEVNENRIYELLGKKLRIMLTERLRNLSNLDSDATNKSSGETNSNISEDQINRNEASVHYDVGNKQKPESSSLLSANEKNNVTKEITSALHTFINSTQQTIKRSTTSSNETGTLLELSNGNIILLEGRKVDENKTNIKGDIQKAISNMKQNLESASEEIKRLLSHHGDGYKDFIFKKCCE</sequence>
<dbReference type="InterPro" id="IPR016187">
    <property type="entry name" value="CTDL_fold"/>
</dbReference>
<dbReference type="InterPro" id="IPR001304">
    <property type="entry name" value="C-type_lectin-like"/>
</dbReference>
<feature type="region of interest" description="Disordered" evidence="2">
    <location>
        <begin position="528"/>
        <end position="550"/>
    </location>
</feature>
<dbReference type="InterPro" id="IPR016186">
    <property type="entry name" value="C-type_lectin-like/link_sf"/>
</dbReference>
<feature type="compositionally biased region" description="Polar residues" evidence="2">
    <location>
        <begin position="528"/>
        <end position="547"/>
    </location>
</feature>
<dbReference type="SMART" id="SM00034">
    <property type="entry name" value="CLECT"/>
    <property type="match status" value="1"/>
</dbReference>
<keyword evidence="1" id="KW-0175">Coiled coil</keyword>
<evidence type="ECO:0000256" key="2">
    <source>
        <dbReference type="SAM" id="MobiDB-lite"/>
    </source>
</evidence>
<keyword evidence="4" id="KW-1185">Reference proteome</keyword>